<dbReference type="PANTHER" id="PTHR47797">
    <property type="entry name" value="DEHYDROGENASE, PUTATIVE (AFU_ORTHOLOGUE AFUA_8G05805)-RELATED"/>
    <property type="match status" value="1"/>
</dbReference>
<evidence type="ECO:0000313" key="3">
    <source>
        <dbReference type="EMBL" id="KAK2066217.1"/>
    </source>
</evidence>
<organism evidence="3 4">
    <name type="scientific">Phyllachora maydis</name>
    <dbReference type="NCBI Taxonomy" id="1825666"/>
    <lineage>
        <taxon>Eukaryota</taxon>
        <taxon>Fungi</taxon>
        <taxon>Dikarya</taxon>
        <taxon>Ascomycota</taxon>
        <taxon>Pezizomycotina</taxon>
        <taxon>Sordariomycetes</taxon>
        <taxon>Sordariomycetidae</taxon>
        <taxon>Phyllachorales</taxon>
        <taxon>Phyllachoraceae</taxon>
        <taxon>Phyllachora</taxon>
    </lineage>
</organism>
<feature type="chain" id="PRO_5042283176" description="Cellobiose dehydrogenase-like cytochrome domain-containing protein" evidence="1">
    <location>
        <begin position="22"/>
        <end position="231"/>
    </location>
</feature>
<dbReference type="EMBL" id="JAQQPM010000001">
    <property type="protein sequence ID" value="KAK2066217.1"/>
    <property type="molecule type" value="Genomic_DNA"/>
</dbReference>
<protein>
    <recommendedName>
        <fullName evidence="2">Cellobiose dehydrogenase-like cytochrome domain-containing protein</fullName>
    </recommendedName>
</protein>
<dbReference type="InterPro" id="IPR015920">
    <property type="entry name" value="Cellobiose_DH-like_cyt"/>
</dbReference>
<reference evidence="3" key="1">
    <citation type="journal article" date="2023" name="Mol. Plant Microbe Interact.">
        <title>Elucidating the Obligate Nature and Biological Capacity of an Invasive Fungal Corn Pathogen.</title>
        <authorList>
            <person name="MacCready J.S."/>
            <person name="Roggenkamp E.M."/>
            <person name="Gdanetz K."/>
            <person name="Chilvers M.I."/>
        </authorList>
    </citation>
    <scope>NUCLEOTIDE SEQUENCE</scope>
    <source>
        <strain evidence="3">PM02</strain>
    </source>
</reference>
<dbReference type="CDD" id="cd09630">
    <property type="entry name" value="CDH_like_cytochrome"/>
    <property type="match status" value="1"/>
</dbReference>
<dbReference type="Proteomes" id="UP001217918">
    <property type="component" value="Unassembled WGS sequence"/>
</dbReference>
<keyword evidence="4" id="KW-1185">Reference proteome</keyword>
<feature type="domain" description="Cellobiose dehydrogenase-like cytochrome" evidence="2">
    <location>
        <begin position="41"/>
        <end position="210"/>
    </location>
</feature>
<evidence type="ECO:0000256" key="1">
    <source>
        <dbReference type="SAM" id="SignalP"/>
    </source>
</evidence>
<keyword evidence="1" id="KW-0732">Signal</keyword>
<evidence type="ECO:0000313" key="4">
    <source>
        <dbReference type="Proteomes" id="UP001217918"/>
    </source>
</evidence>
<dbReference type="Pfam" id="PF16010">
    <property type="entry name" value="CDH-cyt"/>
    <property type="match status" value="1"/>
</dbReference>
<proteinExistence type="predicted"/>
<comment type="caution">
    <text evidence="3">The sequence shown here is derived from an EMBL/GenBank/DDBJ whole genome shotgun (WGS) entry which is preliminary data.</text>
</comment>
<name>A0AAD9HWV6_9PEZI</name>
<gene>
    <name evidence="3" type="ORF">P8C59_000052</name>
</gene>
<dbReference type="AlphaFoldDB" id="A0AAD9HWV6"/>
<sequence>MNLYNPTALFTLLFLLIPSLAAPGPAAREVAPRAAAASVKYCDPKTTVCWSQYTSAAGVQYRLAVDDTAKAGAAFPVVLQIVAPKAVGWAGICFGGAMANNPLAIGWANGAKAMVSSRRSASTAAPGAYTGATYTMIDSLTNATHWSVTATCTGCSAWAGAKGLDPASTAQPLAMGECRTAPTAPASDTTKLAEHSATAKWTHDMTAGVNKGLSALLAAAAAGNKAAGTKA</sequence>
<dbReference type="Gene3D" id="2.60.40.1210">
    <property type="entry name" value="Cellobiose dehydrogenase, cytochrome domain"/>
    <property type="match status" value="1"/>
</dbReference>
<dbReference type="SUPFAM" id="SSF49344">
    <property type="entry name" value="CBD9-like"/>
    <property type="match status" value="1"/>
</dbReference>
<dbReference type="PANTHER" id="PTHR47797:SF5">
    <property type="entry name" value="CELLOBIOSE DEHYDROGENASE CYTOCHROME DOMAIN-CONTAINING PROTEIN"/>
    <property type="match status" value="1"/>
</dbReference>
<evidence type="ECO:0000259" key="2">
    <source>
        <dbReference type="Pfam" id="PF16010"/>
    </source>
</evidence>
<feature type="signal peptide" evidence="1">
    <location>
        <begin position="1"/>
        <end position="21"/>
    </location>
</feature>
<accession>A0AAD9HWV6</accession>